<reference evidence="1 2" key="1">
    <citation type="journal article" date="2015" name="Int. J. Syst. Evol. Microbiol.">
        <title>Exiguobacterium enclense sp. nov., isolated from sediment.</title>
        <authorList>
            <person name="Dastager S.G."/>
            <person name="Mawlankar R."/>
            <person name="Sonalkar V.V."/>
            <person name="Thorat M.N."/>
            <person name="Mual P."/>
            <person name="Verma A."/>
            <person name="Krishnamurthi S."/>
            <person name="Tang S.K."/>
            <person name="Li W.J."/>
        </authorList>
    </citation>
    <scope>NUCLEOTIDE SEQUENCE [LARGE SCALE GENOMIC DNA]</scope>
    <source>
        <strain evidence="1 2">NIO-1109</strain>
    </source>
</reference>
<organism evidence="1 2">
    <name type="scientific">Exiguobacterium indicum</name>
    <dbReference type="NCBI Taxonomy" id="296995"/>
    <lineage>
        <taxon>Bacteria</taxon>
        <taxon>Bacillati</taxon>
        <taxon>Bacillota</taxon>
        <taxon>Bacilli</taxon>
        <taxon>Bacillales</taxon>
        <taxon>Bacillales Family XII. Incertae Sedis</taxon>
        <taxon>Exiguobacterium</taxon>
    </lineage>
</organism>
<evidence type="ECO:0000313" key="1">
    <source>
        <dbReference type="EMBL" id="KSU48828.1"/>
    </source>
</evidence>
<proteinExistence type="predicted"/>
<dbReference type="AlphaFoldDB" id="A0A0V8GEY0"/>
<sequence length="539" mass="62725">MQDESTKFSSKIGAEIWGHRFKDGQRGPEYTLEFLNVFAGTGFSLEKKYYDRRKMIEFRQFVYEGEKEGAKGHTAIFEENKKNIIREKLGVSEKQLEDLQVFFKNLTIPLMTPMGKPVDRSWYAQMMYPLHESLLFSEVRVNRDKNNTKNLTINYERNFFARGGELYFLMLHYGTLNNSELRINIEKNMKTLLSSSSGVIAVINQINEAFSEYSTGDQPAPLIKDEELSNVITSWESSEYPTLPNTDLDLYKEFAEELNALLMLNIDIYEMFDILTSLITFQLHRYMIFQSEQIIGETSSYFIDCLEGQNKSIKFLAQDSYRIHETIVREAYKTFVEDRVEEVFSESKAEEKIYFWRNNFDSSEKDKLKGYSGFFNELNFNSLQATKKKKLIEALETKDINNAKKLLRLRIVELYMEDLSKTQVPIMKTLARDGQFIVSGKGSKARYVLHDNVLSALVYATLNGQNNLPYDDFLNELFQKYRIIIGEDAAKISGLYSKEGINLTHFRSNEKKMRQKLKQNGLLQEYSDATALVTNPYYN</sequence>
<accession>A0A0V8GEY0</accession>
<comment type="caution">
    <text evidence="1">The sequence shown here is derived from an EMBL/GenBank/DDBJ whole genome shotgun (WGS) entry which is preliminary data.</text>
</comment>
<dbReference type="OrthoDB" id="1550253at2"/>
<protein>
    <submittedName>
        <fullName evidence="1">Uncharacterized protein</fullName>
    </submittedName>
</protein>
<evidence type="ECO:0000313" key="2">
    <source>
        <dbReference type="Proteomes" id="UP000053797"/>
    </source>
</evidence>
<dbReference type="RefSeq" id="WP_023466889.1">
    <property type="nucleotide sequence ID" value="NZ_FMYN01000003.1"/>
</dbReference>
<dbReference type="Proteomes" id="UP000053797">
    <property type="component" value="Unassembled WGS sequence"/>
</dbReference>
<gene>
    <name evidence="1" type="ORF">AS033_10895</name>
</gene>
<dbReference type="EMBL" id="LNQL01000003">
    <property type="protein sequence ID" value="KSU48828.1"/>
    <property type="molecule type" value="Genomic_DNA"/>
</dbReference>
<name>A0A0V8GEY0_9BACL</name>